<feature type="domain" description="DUF5983" evidence="1">
    <location>
        <begin position="17"/>
        <end position="101"/>
    </location>
</feature>
<evidence type="ECO:0000259" key="1">
    <source>
        <dbReference type="Pfam" id="PF19419"/>
    </source>
</evidence>
<dbReference type="Proteomes" id="UP000515297">
    <property type="component" value="Plasmid plas2"/>
</dbReference>
<dbReference type="RefSeq" id="WP_185886227.1">
    <property type="nucleotide sequence ID" value="NZ_CP060054.1"/>
</dbReference>
<geneLocation type="plasmid" evidence="2 3">
    <name>plas2</name>
</geneLocation>
<accession>A0A7G6W1D5</accession>
<proteinExistence type="predicted"/>
<reference evidence="2 3" key="1">
    <citation type="submission" date="2020-08" db="EMBL/GenBank/DDBJ databases">
        <authorList>
            <person name="Liu G."/>
            <person name="Sun C."/>
        </authorList>
    </citation>
    <scope>NUCLEOTIDE SEQUENCE [LARGE SCALE GENOMIC DNA]</scope>
    <source>
        <strain evidence="2 3">OT19</strain>
        <plasmid evidence="2 3">plas2</plasmid>
    </source>
</reference>
<name>A0A7G6W1D5_9SPHN</name>
<organism evidence="2 3">
    <name type="scientific">Croceicoccus marinus</name>
    <dbReference type="NCBI Taxonomy" id="450378"/>
    <lineage>
        <taxon>Bacteria</taxon>
        <taxon>Pseudomonadati</taxon>
        <taxon>Pseudomonadota</taxon>
        <taxon>Alphaproteobacteria</taxon>
        <taxon>Sphingomonadales</taxon>
        <taxon>Erythrobacteraceae</taxon>
        <taxon>Croceicoccus</taxon>
    </lineage>
</organism>
<dbReference type="EMBL" id="CP060054">
    <property type="protein sequence ID" value="QNE07800.1"/>
    <property type="molecule type" value="Genomic_DNA"/>
</dbReference>
<evidence type="ECO:0000313" key="3">
    <source>
        <dbReference type="Proteomes" id="UP000515297"/>
    </source>
</evidence>
<keyword evidence="2" id="KW-0614">Plasmid</keyword>
<sequence>MRNPVPLPAPELEIASMLVLSTAHMNLKTARDWMPECPWSCFEKGDYGWFMYACDDPGITEAAGIPLEIRSAIHVAKRLGCAWIMWDCDGPLIDELPEYDWEAPARAVA</sequence>
<gene>
    <name evidence="2" type="ORF">H4O24_19860</name>
</gene>
<protein>
    <recommendedName>
        <fullName evidence="1">DUF5983 domain-containing protein</fullName>
    </recommendedName>
</protein>
<dbReference type="InterPro" id="IPR046025">
    <property type="entry name" value="DUF5983"/>
</dbReference>
<dbReference type="Pfam" id="PF19419">
    <property type="entry name" value="DUF5983"/>
    <property type="match status" value="1"/>
</dbReference>
<dbReference type="AlphaFoldDB" id="A0A7G6W1D5"/>
<evidence type="ECO:0000313" key="2">
    <source>
        <dbReference type="EMBL" id="QNE07800.1"/>
    </source>
</evidence>